<evidence type="ECO:0000256" key="1">
    <source>
        <dbReference type="ARBA" id="ARBA00000085"/>
    </source>
</evidence>
<dbReference type="PANTHER" id="PTHR43065">
    <property type="entry name" value="SENSOR HISTIDINE KINASE"/>
    <property type="match status" value="1"/>
</dbReference>
<evidence type="ECO:0000256" key="9">
    <source>
        <dbReference type="ARBA" id="ARBA00022777"/>
    </source>
</evidence>
<comment type="caution">
    <text evidence="15">The sequence shown here is derived from an EMBL/GenBank/DDBJ whole genome shotgun (WGS) entry which is preliminary data.</text>
</comment>
<evidence type="ECO:0000256" key="13">
    <source>
        <dbReference type="SAM" id="Phobius"/>
    </source>
</evidence>
<evidence type="ECO:0000256" key="12">
    <source>
        <dbReference type="ARBA" id="ARBA00023012"/>
    </source>
</evidence>
<evidence type="ECO:0000256" key="7">
    <source>
        <dbReference type="ARBA" id="ARBA00022692"/>
    </source>
</evidence>
<feature type="transmembrane region" description="Helical" evidence="13">
    <location>
        <begin position="113"/>
        <end position="134"/>
    </location>
</feature>
<dbReference type="Gene3D" id="3.30.450.20">
    <property type="entry name" value="PAS domain"/>
    <property type="match status" value="2"/>
</dbReference>
<evidence type="ECO:0000256" key="6">
    <source>
        <dbReference type="ARBA" id="ARBA00022679"/>
    </source>
</evidence>
<evidence type="ECO:0000256" key="3">
    <source>
        <dbReference type="ARBA" id="ARBA00012438"/>
    </source>
</evidence>
<dbReference type="SMART" id="SM00387">
    <property type="entry name" value="HATPase_c"/>
    <property type="match status" value="1"/>
</dbReference>
<dbReference type="InterPro" id="IPR004358">
    <property type="entry name" value="Sig_transdc_His_kin-like_C"/>
</dbReference>
<dbReference type="SUPFAM" id="SSF55874">
    <property type="entry name" value="ATPase domain of HSP90 chaperone/DNA topoisomerase II/histidine kinase"/>
    <property type="match status" value="1"/>
</dbReference>
<sequence>MRALISFKHYGWKRHRHSATSTTSTLAGASNRGQVASWHPQPRSVLHSKGHASCRMRRKVQEETEHDPVNVQGCAAARAHYQTRVPGHPPVIHQPANQMHIPRGHLRTSVRRALAVCAALVLIVVAALIGHAVAMQSELDNLRDAAQHRLDMVGAGLQSDLKRLDYLPSLLEMTPSVFALLDAPGNATLRDVVNRYLQGVNATAGATSLYVLNRAGVGIAASDWNQPGTPVGADLSFRPYVRDALAHGRGSFYGVGFTSKRAGYYLSYALYHEGQLRGIATVKVDLEDAALEWKKLPGNVMLVDERDVVILSSHDEWKFRPLAPLTQQALADIASTRPYGDAALTPLDWRVTKRLDAGTSLVHLNGSSYLATMRPLTQQAGWHLVVLDNVAPVRTSAWVLAITAGLATAVMLLLATVFAQRQRALRQKLAGRAALQAAHDSLEAKIVDRTAELRSAVAQLGEEVEVRKAVEADLRVMQGELVHTGKMAALGQMSAGMVHELNQPLAALRTLSDNACVLLEKDRLGDVRGNLQRIAYLVDRLGRLTYQLKAFAHKTSPTRVPVPLQQMIANAQFLVAERLRDNNVELVVQVEPAGLAVLAEEARLEQVLVNLLGNAIDAMAASPQRRLLAAASVTDTAGDRCVIQVTDTGPGIRADILPRLFEPFTTSKPAGAGLGLGLMISAHIVRELGGSLRAQNIDGGGACFVIELPLAARPKVEANE</sequence>
<dbReference type="InterPro" id="IPR003661">
    <property type="entry name" value="HisK_dim/P_dom"/>
</dbReference>
<dbReference type="PANTHER" id="PTHR43065:SF46">
    <property type="entry name" value="C4-DICARBOXYLATE TRANSPORT SENSOR PROTEIN DCTB"/>
    <property type="match status" value="1"/>
</dbReference>
<dbReference type="CDD" id="cd00082">
    <property type="entry name" value="HisKA"/>
    <property type="match status" value="1"/>
</dbReference>
<dbReference type="InterPro" id="IPR036890">
    <property type="entry name" value="HATPase_C_sf"/>
</dbReference>
<dbReference type="Gene3D" id="1.10.287.130">
    <property type="match status" value="1"/>
</dbReference>
<dbReference type="PIRSF" id="PIRSF036431">
    <property type="entry name" value="STHK_DctB"/>
    <property type="match status" value="1"/>
</dbReference>
<dbReference type="EC" id="2.7.13.3" evidence="3"/>
<proteinExistence type="predicted"/>
<dbReference type="SMART" id="SM00388">
    <property type="entry name" value="HisKA"/>
    <property type="match status" value="1"/>
</dbReference>
<dbReference type="PROSITE" id="PS50109">
    <property type="entry name" value="HIS_KIN"/>
    <property type="match status" value="1"/>
</dbReference>
<keyword evidence="12" id="KW-0902">Two-component regulatory system</keyword>
<evidence type="ECO:0000313" key="16">
    <source>
        <dbReference type="Proteomes" id="UP000673821"/>
    </source>
</evidence>
<dbReference type="GO" id="GO:0016740">
    <property type="term" value="F:transferase activity"/>
    <property type="evidence" value="ECO:0007669"/>
    <property type="project" value="UniProtKB-KW"/>
</dbReference>
<keyword evidence="10" id="KW-0067">ATP-binding</keyword>
<evidence type="ECO:0000256" key="2">
    <source>
        <dbReference type="ARBA" id="ARBA00004651"/>
    </source>
</evidence>
<gene>
    <name evidence="15" type="primary">sasA_22</name>
    <name evidence="15" type="ORF">R69776_07840</name>
</gene>
<accession>A0ABM8T4S3</accession>
<comment type="subcellular location">
    <subcellularLocation>
        <location evidence="2">Cell membrane</location>
        <topology evidence="2">Multi-pass membrane protein</topology>
    </subcellularLocation>
</comment>
<keyword evidence="6 15" id="KW-0808">Transferase</keyword>
<feature type="transmembrane region" description="Helical" evidence="13">
    <location>
        <begin position="397"/>
        <end position="419"/>
    </location>
</feature>
<dbReference type="EMBL" id="CAJNBH010000046">
    <property type="protein sequence ID" value="CAE6857865.1"/>
    <property type="molecule type" value="Genomic_DNA"/>
</dbReference>
<evidence type="ECO:0000256" key="11">
    <source>
        <dbReference type="ARBA" id="ARBA00022989"/>
    </source>
</evidence>
<dbReference type="InterPro" id="IPR003594">
    <property type="entry name" value="HATPase_dom"/>
</dbReference>
<dbReference type="PRINTS" id="PR00344">
    <property type="entry name" value="BCTRLSENSOR"/>
</dbReference>
<dbReference type="Proteomes" id="UP000673821">
    <property type="component" value="Unassembled WGS sequence"/>
</dbReference>
<dbReference type="InterPro" id="IPR036097">
    <property type="entry name" value="HisK_dim/P_sf"/>
</dbReference>
<dbReference type="SUPFAM" id="SSF47384">
    <property type="entry name" value="Homodimeric domain of signal transducing histidine kinase"/>
    <property type="match status" value="1"/>
</dbReference>
<dbReference type="InterPro" id="IPR029151">
    <property type="entry name" value="Sensor-like_sf"/>
</dbReference>
<keyword evidence="5" id="KW-0597">Phosphoprotein</keyword>
<organism evidence="15 16">
    <name type="scientific">Paraburkholderia nemoris</name>
    <dbReference type="NCBI Taxonomy" id="2793076"/>
    <lineage>
        <taxon>Bacteria</taxon>
        <taxon>Pseudomonadati</taxon>
        <taxon>Pseudomonadota</taxon>
        <taxon>Betaproteobacteria</taxon>
        <taxon>Burkholderiales</taxon>
        <taxon>Burkholderiaceae</taxon>
        <taxon>Paraburkholderia</taxon>
    </lineage>
</organism>
<keyword evidence="9" id="KW-0418">Kinase</keyword>
<dbReference type="SUPFAM" id="SSF103190">
    <property type="entry name" value="Sensory domain-like"/>
    <property type="match status" value="1"/>
</dbReference>
<feature type="domain" description="Histidine kinase" evidence="14">
    <location>
        <begin position="496"/>
        <end position="712"/>
    </location>
</feature>
<comment type="catalytic activity">
    <reaction evidence="1">
        <text>ATP + protein L-histidine = ADP + protein N-phospho-L-histidine.</text>
        <dbReference type="EC" id="2.7.13.3"/>
    </reaction>
</comment>
<keyword evidence="16" id="KW-1185">Reference proteome</keyword>
<reference evidence="15 16" key="1">
    <citation type="submission" date="2021-02" db="EMBL/GenBank/DDBJ databases">
        <authorList>
            <person name="Vanwijnsberghe S."/>
        </authorList>
    </citation>
    <scope>NUCLEOTIDE SEQUENCE [LARGE SCALE GENOMIC DNA]</scope>
    <source>
        <strain evidence="15 16">R-69776</strain>
    </source>
</reference>
<evidence type="ECO:0000256" key="10">
    <source>
        <dbReference type="ARBA" id="ARBA00022840"/>
    </source>
</evidence>
<evidence type="ECO:0000313" key="15">
    <source>
        <dbReference type="EMBL" id="CAE6857865.1"/>
    </source>
</evidence>
<keyword evidence="8" id="KW-0547">Nucleotide-binding</keyword>
<dbReference type="InterPro" id="IPR005467">
    <property type="entry name" value="His_kinase_dom"/>
</dbReference>
<keyword evidence="11 13" id="KW-1133">Transmembrane helix</keyword>
<evidence type="ECO:0000256" key="8">
    <source>
        <dbReference type="ARBA" id="ARBA00022741"/>
    </source>
</evidence>
<evidence type="ECO:0000256" key="5">
    <source>
        <dbReference type="ARBA" id="ARBA00022553"/>
    </source>
</evidence>
<evidence type="ECO:0000256" key="4">
    <source>
        <dbReference type="ARBA" id="ARBA00022475"/>
    </source>
</evidence>
<protein>
    <recommendedName>
        <fullName evidence="3">histidine kinase</fullName>
        <ecNumber evidence="3">2.7.13.3</ecNumber>
    </recommendedName>
</protein>
<evidence type="ECO:0000259" key="14">
    <source>
        <dbReference type="PROSITE" id="PS50109"/>
    </source>
</evidence>
<name>A0ABM8T4S3_9BURK</name>
<dbReference type="Pfam" id="PF02518">
    <property type="entry name" value="HATPase_c"/>
    <property type="match status" value="1"/>
</dbReference>
<dbReference type="Gene3D" id="3.30.565.10">
    <property type="entry name" value="Histidine kinase-like ATPase, C-terminal domain"/>
    <property type="match status" value="1"/>
</dbReference>
<keyword evidence="7 13" id="KW-0812">Transmembrane</keyword>
<keyword evidence="4" id="KW-1003">Cell membrane</keyword>
<keyword evidence="13" id="KW-0472">Membrane</keyword>
<dbReference type="InterPro" id="IPR017055">
    <property type="entry name" value="Sig_transdc_His_kinase_DctB"/>
</dbReference>